<organism evidence="2 3">
    <name type="scientific">Sphingomonas ginsenosidivorax</name>
    <dbReference type="NCBI Taxonomy" id="862135"/>
    <lineage>
        <taxon>Bacteria</taxon>
        <taxon>Pseudomonadati</taxon>
        <taxon>Pseudomonadota</taxon>
        <taxon>Alphaproteobacteria</taxon>
        <taxon>Sphingomonadales</taxon>
        <taxon>Sphingomonadaceae</taxon>
        <taxon>Sphingomonas</taxon>
    </lineage>
</organism>
<evidence type="ECO:0000313" key="2">
    <source>
        <dbReference type="EMBL" id="TXC72112.1"/>
    </source>
</evidence>
<reference evidence="2 3" key="1">
    <citation type="journal article" date="2013" name="Antonie Van Leeuwenhoek">
        <title>Sphingomonas ginsenosidivorax sp. nov., with the ability to transform ginsenosides.</title>
        <authorList>
            <person name="Jin X.F."/>
            <person name="Kim J.K."/>
            <person name="Liu Q.M."/>
            <person name="Kang M.S."/>
            <person name="He D."/>
            <person name="Jin F.X."/>
            <person name="Kim S.C."/>
            <person name="Im W.T."/>
        </authorList>
    </citation>
    <scope>NUCLEOTIDE SEQUENCE [LARGE SCALE GENOMIC DNA]</scope>
    <source>
        <strain evidence="2 3">KHI67</strain>
    </source>
</reference>
<proteinExistence type="predicted"/>
<protein>
    <recommendedName>
        <fullName evidence="4">Lipoprotein</fullName>
    </recommendedName>
</protein>
<evidence type="ECO:0008006" key="4">
    <source>
        <dbReference type="Google" id="ProtNLM"/>
    </source>
</evidence>
<dbReference type="AlphaFoldDB" id="A0A5C6UH32"/>
<gene>
    <name evidence="2" type="ORF">FSB78_15020</name>
</gene>
<feature type="chain" id="PRO_5022744221" description="Lipoprotein" evidence="1">
    <location>
        <begin position="25"/>
        <end position="695"/>
    </location>
</feature>
<dbReference type="Proteomes" id="UP000321250">
    <property type="component" value="Unassembled WGS sequence"/>
</dbReference>
<keyword evidence="1" id="KW-0732">Signal</keyword>
<dbReference type="RefSeq" id="WP_147083389.1">
    <property type="nucleotide sequence ID" value="NZ_VOQR01000001.1"/>
</dbReference>
<evidence type="ECO:0000313" key="3">
    <source>
        <dbReference type="Proteomes" id="UP000321250"/>
    </source>
</evidence>
<comment type="caution">
    <text evidence="2">The sequence shown here is derived from an EMBL/GenBank/DDBJ whole genome shotgun (WGS) entry which is preliminary data.</text>
</comment>
<name>A0A5C6UH32_9SPHN</name>
<feature type="signal peptide" evidence="1">
    <location>
        <begin position="1"/>
        <end position="24"/>
    </location>
</feature>
<dbReference type="OrthoDB" id="4494749at2"/>
<evidence type="ECO:0000256" key="1">
    <source>
        <dbReference type="SAM" id="SignalP"/>
    </source>
</evidence>
<accession>A0A5C6UH32</accession>
<dbReference type="EMBL" id="VOQR01000001">
    <property type="protein sequence ID" value="TXC72112.1"/>
    <property type="molecule type" value="Genomic_DNA"/>
</dbReference>
<keyword evidence="3" id="KW-1185">Reference proteome</keyword>
<sequence>MIRFTSALALVAALAGGVAGSAQRMPAPASSDARDGAPLAFRIDEGRNINAFVRDGRTAAHLLLRSGDVPRILSAFPAGNSAVGLWFDKIARPATWTLDTPPAPMPMTDAKGRPIHAVQAVASIDAPVLRFRQAVLSSIRVLRDYEALGKAPAEVLVQGRYDPDLRGGAGMVWKRDRLDGAPGYVLSIRGLDGTVVDKDGIRAGKGGRIRIAIVAGSGETPLTPLGGDALLTRAARADPRARNALSYLSYKEKFLAGSWRFDTYFGRDTLMSLRLLMPVLQPAAVEDGIGAVLARLAPNGEVAHEEDIGEFAILRNASEGRGRIATPVYDYAMVDDDFMLAPVARAWLLDAPRGRARAAAFLAAPAGQGMRQGDLIARNFAWVVARTAGFAARPDYRGLVAIKAGRLTGQWRDSEEGLGRGRYAYDVNAVWVPAALAAIERFAASGLLDRYGTPEERAVMTRAATQAQAWQRAAPPLFAMTVPNARASTDIAAYARKVGVPSAPALAALGTAPLAFNALSLDDAGRPVPVVHSDDGFALLFGSPSPADLDRSVDAMMRPFPAGLMTDIGLLVANPAFAPAAVQGRFGATAYHGTVVWSWQQAILAAGLDRQLARRDLPAATRERLASARTRLWRAIDAAGAVRTSELWSWAYANGRYIVAPFGASSADVDESNAAQLWSTVFLALRPPLAVRTPQ</sequence>